<dbReference type="EMBL" id="JARBDR010000018">
    <property type="protein sequence ID" value="KAJ8322177.1"/>
    <property type="molecule type" value="Genomic_DNA"/>
</dbReference>
<reference evidence="1 2" key="1">
    <citation type="submission" date="2022-12" db="EMBL/GenBank/DDBJ databases">
        <title>Chromosome-level genome of Tegillarca granosa.</title>
        <authorList>
            <person name="Kim J."/>
        </authorList>
    </citation>
    <scope>NUCLEOTIDE SEQUENCE [LARGE SCALE GENOMIC DNA]</scope>
    <source>
        <strain evidence="1">Teg-2019</strain>
        <tissue evidence="1">Adductor muscle</tissue>
    </source>
</reference>
<organism evidence="1 2">
    <name type="scientific">Tegillarca granosa</name>
    <name type="common">Malaysian cockle</name>
    <name type="synonym">Anadara granosa</name>
    <dbReference type="NCBI Taxonomy" id="220873"/>
    <lineage>
        <taxon>Eukaryota</taxon>
        <taxon>Metazoa</taxon>
        <taxon>Spiralia</taxon>
        <taxon>Lophotrochozoa</taxon>
        <taxon>Mollusca</taxon>
        <taxon>Bivalvia</taxon>
        <taxon>Autobranchia</taxon>
        <taxon>Pteriomorphia</taxon>
        <taxon>Arcoida</taxon>
        <taxon>Arcoidea</taxon>
        <taxon>Arcidae</taxon>
        <taxon>Tegillarca</taxon>
    </lineage>
</organism>
<name>A0ABQ9FY40_TEGGR</name>
<protein>
    <submittedName>
        <fullName evidence="1">Uncharacterized protein</fullName>
    </submittedName>
</protein>
<evidence type="ECO:0000313" key="2">
    <source>
        <dbReference type="Proteomes" id="UP001217089"/>
    </source>
</evidence>
<keyword evidence="2" id="KW-1185">Reference proteome</keyword>
<dbReference type="Proteomes" id="UP001217089">
    <property type="component" value="Unassembled WGS sequence"/>
</dbReference>
<proteinExistence type="predicted"/>
<gene>
    <name evidence="1" type="ORF">KUTeg_000648</name>
</gene>
<sequence length="120" mass="13567">MASLLPKLTVIPKLEQLSERVIRVLGWIQSKIKNTTFCLSNVFFFSLAEKVRVSKFKRIASPDVNLGPNIPYTFINNNHVFKTEGATLRLLNSKAELPLENKGVHNSQIQSCTLKELVNK</sequence>
<evidence type="ECO:0000313" key="1">
    <source>
        <dbReference type="EMBL" id="KAJ8322177.1"/>
    </source>
</evidence>
<accession>A0ABQ9FY40</accession>
<comment type="caution">
    <text evidence="1">The sequence shown here is derived from an EMBL/GenBank/DDBJ whole genome shotgun (WGS) entry which is preliminary data.</text>
</comment>